<reference evidence="2" key="2">
    <citation type="submission" date="2024-10" db="UniProtKB">
        <authorList>
            <consortium name="EnsemblProtists"/>
        </authorList>
    </citation>
    <scope>IDENTIFICATION</scope>
</reference>
<dbReference type="AlphaFoldDB" id="A0A0D3KQQ7"/>
<dbReference type="Proteomes" id="UP000013827">
    <property type="component" value="Unassembled WGS sequence"/>
</dbReference>
<feature type="compositionally biased region" description="Polar residues" evidence="1">
    <location>
        <begin position="349"/>
        <end position="361"/>
    </location>
</feature>
<feature type="region of interest" description="Disordered" evidence="1">
    <location>
        <begin position="155"/>
        <end position="187"/>
    </location>
</feature>
<organism evidence="2 3">
    <name type="scientific">Emiliania huxleyi (strain CCMP1516)</name>
    <dbReference type="NCBI Taxonomy" id="280463"/>
    <lineage>
        <taxon>Eukaryota</taxon>
        <taxon>Haptista</taxon>
        <taxon>Haptophyta</taxon>
        <taxon>Prymnesiophyceae</taxon>
        <taxon>Isochrysidales</taxon>
        <taxon>Noelaerhabdaceae</taxon>
        <taxon>Emiliania</taxon>
    </lineage>
</organism>
<feature type="compositionally biased region" description="Pro residues" evidence="1">
    <location>
        <begin position="155"/>
        <end position="184"/>
    </location>
</feature>
<dbReference type="PRINTS" id="PR01217">
    <property type="entry name" value="PRICHEXTENSN"/>
</dbReference>
<dbReference type="KEGG" id="ehx:EMIHUDRAFT_97981"/>
<feature type="region of interest" description="Disordered" evidence="1">
    <location>
        <begin position="338"/>
        <end position="361"/>
    </location>
</feature>
<proteinExistence type="predicted"/>
<sequence>MLLQPSHLVTSGGGDDGKEGGGVTKCEGCNNINGPDECWNTCGDAAGLCSKCDGTLGTPGACCQKGEADDPPECSWVTKCEGCNNINGPGECWNTCGDAAGLCSKCDGTLGTPGACCQNGKSDDPPECLWVPNTSYLYDGYHTCVLLPPGPPSLPPPSLPPPSLPPPPPPPPPPPTSPPAPPCGPGYGQVAGDVANAGAINGVGNNMAITGCDVCSDACDNEPLCMSYECSAVQLLCNLNTQTWPDGYPSSNADYEDFAFCVKLQPPPPSPPPSLPPPPPTSPPAPPCGPGYGQVAGDVANAGAINGVGNNMAITGCDVCSDACDNEPLCMSYECSAKNDRRGTKSESRNNINGPESARNT</sequence>
<evidence type="ECO:0000313" key="3">
    <source>
        <dbReference type="Proteomes" id="UP000013827"/>
    </source>
</evidence>
<feature type="compositionally biased region" description="Pro residues" evidence="1">
    <location>
        <begin position="265"/>
        <end position="289"/>
    </location>
</feature>
<evidence type="ECO:0000256" key="1">
    <source>
        <dbReference type="SAM" id="MobiDB-lite"/>
    </source>
</evidence>
<dbReference type="GeneID" id="17283362"/>
<feature type="region of interest" description="Disordered" evidence="1">
    <location>
        <begin position="263"/>
        <end position="292"/>
    </location>
</feature>
<name>A0A0D3KQQ7_EMIH1</name>
<dbReference type="RefSeq" id="XP_005790521.1">
    <property type="nucleotide sequence ID" value="XM_005790464.1"/>
</dbReference>
<accession>A0A0D3KQQ7</accession>
<evidence type="ECO:0000313" key="2">
    <source>
        <dbReference type="EnsemblProtists" id="EOD38092"/>
    </source>
</evidence>
<feature type="compositionally biased region" description="Basic and acidic residues" evidence="1">
    <location>
        <begin position="338"/>
        <end position="348"/>
    </location>
</feature>
<dbReference type="HOGENOM" id="CLU_768230_0_0_1"/>
<keyword evidence="3" id="KW-1185">Reference proteome</keyword>
<dbReference type="PaxDb" id="2903-EOD38092"/>
<protein>
    <submittedName>
        <fullName evidence="2">Uncharacterized protein</fullName>
    </submittedName>
</protein>
<dbReference type="EnsemblProtists" id="EOD38092">
    <property type="protein sequence ID" value="EOD38092"/>
    <property type="gene ID" value="EMIHUDRAFT_97981"/>
</dbReference>
<reference evidence="3" key="1">
    <citation type="journal article" date="2013" name="Nature">
        <title>Pan genome of the phytoplankton Emiliania underpins its global distribution.</title>
        <authorList>
            <person name="Read B.A."/>
            <person name="Kegel J."/>
            <person name="Klute M.J."/>
            <person name="Kuo A."/>
            <person name="Lefebvre S.C."/>
            <person name="Maumus F."/>
            <person name="Mayer C."/>
            <person name="Miller J."/>
            <person name="Monier A."/>
            <person name="Salamov A."/>
            <person name="Young J."/>
            <person name="Aguilar M."/>
            <person name="Claverie J.M."/>
            <person name="Frickenhaus S."/>
            <person name="Gonzalez K."/>
            <person name="Herman E.K."/>
            <person name="Lin Y.C."/>
            <person name="Napier J."/>
            <person name="Ogata H."/>
            <person name="Sarno A.F."/>
            <person name="Shmutz J."/>
            <person name="Schroeder D."/>
            <person name="de Vargas C."/>
            <person name="Verret F."/>
            <person name="von Dassow P."/>
            <person name="Valentin K."/>
            <person name="Van de Peer Y."/>
            <person name="Wheeler G."/>
            <person name="Dacks J.B."/>
            <person name="Delwiche C.F."/>
            <person name="Dyhrman S.T."/>
            <person name="Glockner G."/>
            <person name="John U."/>
            <person name="Richards T."/>
            <person name="Worden A.Z."/>
            <person name="Zhang X."/>
            <person name="Grigoriev I.V."/>
            <person name="Allen A.E."/>
            <person name="Bidle K."/>
            <person name="Borodovsky M."/>
            <person name="Bowler C."/>
            <person name="Brownlee C."/>
            <person name="Cock J.M."/>
            <person name="Elias M."/>
            <person name="Gladyshev V.N."/>
            <person name="Groth M."/>
            <person name="Guda C."/>
            <person name="Hadaegh A."/>
            <person name="Iglesias-Rodriguez M.D."/>
            <person name="Jenkins J."/>
            <person name="Jones B.M."/>
            <person name="Lawson T."/>
            <person name="Leese F."/>
            <person name="Lindquist E."/>
            <person name="Lobanov A."/>
            <person name="Lomsadze A."/>
            <person name="Malik S.B."/>
            <person name="Marsh M.E."/>
            <person name="Mackinder L."/>
            <person name="Mock T."/>
            <person name="Mueller-Roeber B."/>
            <person name="Pagarete A."/>
            <person name="Parker M."/>
            <person name="Probert I."/>
            <person name="Quesneville H."/>
            <person name="Raines C."/>
            <person name="Rensing S.A."/>
            <person name="Riano-Pachon D.M."/>
            <person name="Richier S."/>
            <person name="Rokitta S."/>
            <person name="Shiraiwa Y."/>
            <person name="Soanes D.M."/>
            <person name="van der Giezen M."/>
            <person name="Wahlund T.M."/>
            <person name="Williams B."/>
            <person name="Wilson W."/>
            <person name="Wolfe G."/>
            <person name="Wurch L.L."/>
        </authorList>
    </citation>
    <scope>NUCLEOTIDE SEQUENCE</scope>
</reference>